<evidence type="ECO:0000313" key="5">
    <source>
        <dbReference type="Proteomes" id="UP000077051"/>
    </source>
</evidence>
<feature type="transmembrane region" description="Helical" evidence="2">
    <location>
        <begin position="129"/>
        <end position="148"/>
    </location>
</feature>
<dbReference type="OrthoDB" id="2283408at2759"/>
<proteinExistence type="predicted"/>
<keyword evidence="3" id="KW-0732">Signal</keyword>
<feature type="compositionally biased region" description="Low complexity" evidence="1">
    <location>
        <begin position="172"/>
        <end position="181"/>
    </location>
</feature>
<dbReference type="AlphaFoldDB" id="A0A168Q0U1"/>
<feature type="signal peptide" evidence="3">
    <location>
        <begin position="1"/>
        <end position="21"/>
    </location>
</feature>
<reference evidence="4 5" key="1">
    <citation type="submission" date="2015-06" db="EMBL/GenBank/DDBJ databases">
        <title>Expansion of signal transduction pathways in fungi by whole-genome duplication.</title>
        <authorList>
            <consortium name="DOE Joint Genome Institute"/>
            <person name="Corrochano L.M."/>
            <person name="Kuo A."/>
            <person name="Marcet-Houben M."/>
            <person name="Polaino S."/>
            <person name="Salamov A."/>
            <person name="Villalobos J.M."/>
            <person name="Alvarez M.I."/>
            <person name="Avalos J."/>
            <person name="Benito E.P."/>
            <person name="Benoit I."/>
            <person name="Burger G."/>
            <person name="Camino L.P."/>
            <person name="Canovas D."/>
            <person name="Cerda-Olmedo E."/>
            <person name="Cheng J.-F."/>
            <person name="Dominguez A."/>
            <person name="Elias M."/>
            <person name="Eslava A.P."/>
            <person name="Glaser F."/>
            <person name="Grimwood J."/>
            <person name="Gutierrez G."/>
            <person name="Heitman J."/>
            <person name="Henrissat B."/>
            <person name="Iturriaga E.A."/>
            <person name="Lang B.F."/>
            <person name="Lavin J.L."/>
            <person name="Lee S."/>
            <person name="Li W."/>
            <person name="Lindquist E."/>
            <person name="Lopez-Garcia S."/>
            <person name="Luque E.M."/>
            <person name="Marcos A.T."/>
            <person name="Martin J."/>
            <person name="Mccluskey K."/>
            <person name="Medina H.R."/>
            <person name="Miralles-Duran A."/>
            <person name="Miyazaki A."/>
            <person name="Munoz-Torres E."/>
            <person name="Oguiza J.A."/>
            <person name="Ohm R."/>
            <person name="Olmedo M."/>
            <person name="Orejas M."/>
            <person name="Ortiz-Castellanos L."/>
            <person name="Pisabarro A.G."/>
            <person name="Rodriguez-Romero J."/>
            <person name="Ruiz-Herrera J."/>
            <person name="Ruiz-Vazquez R."/>
            <person name="Sanz C."/>
            <person name="Schackwitz W."/>
            <person name="Schmutz J."/>
            <person name="Shahriari M."/>
            <person name="Shelest E."/>
            <person name="Silva-Franco F."/>
            <person name="Soanes D."/>
            <person name="Syed K."/>
            <person name="Tagua V.G."/>
            <person name="Talbot N.J."/>
            <person name="Thon M."/>
            <person name="De Vries R.P."/>
            <person name="Wiebenga A."/>
            <person name="Yadav J.S."/>
            <person name="Braun E.L."/>
            <person name="Baker S."/>
            <person name="Garre V."/>
            <person name="Horwitz B."/>
            <person name="Torres-Martinez S."/>
            <person name="Idnurm A."/>
            <person name="Herrera-Estrella A."/>
            <person name="Gabaldon T."/>
            <person name="Grigoriev I.V."/>
        </authorList>
    </citation>
    <scope>NUCLEOTIDE SEQUENCE [LARGE SCALE GENOMIC DNA]</scope>
    <source>
        <strain evidence="4 5">CBS 277.49</strain>
    </source>
</reference>
<evidence type="ECO:0000256" key="2">
    <source>
        <dbReference type="SAM" id="Phobius"/>
    </source>
</evidence>
<evidence type="ECO:0000256" key="1">
    <source>
        <dbReference type="SAM" id="MobiDB-lite"/>
    </source>
</evidence>
<evidence type="ECO:0000313" key="4">
    <source>
        <dbReference type="EMBL" id="OAD08523.1"/>
    </source>
</evidence>
<keyword evidence="5" id="KW-1185">Reference proteome</keyword>
<evidence type="ECO:0000256" key="3">
    <source>
        <dbReference type="SAM" id="SignalP"/>
    </source>
</evidence>
<name>A0A168Q0U1_MUCCL</name>
<dbReference type="VEuPathDB" id="FungiDB:MUCCIDRAFT_154946"/>
<feature type="compositionally biased region" description="Polar residues" evidence="1">
    <location>
        <begin position="104"/>
        <end position="114"/>
    </location>
</feature>
<sequence>MSLSKQLLILFLACLITAALAQTTINTTEINSATTTATPTETLISSSSSISSTVPSSSSLPFTPSPSASSTASNATPSSLSSSAASNPSSSSTTTNVNAVPTVQGTGWNSNENEQAKDQQSWLRQNNRFVFVIFVGLVVVAILIWYIVRSIKGMRKRLEQENEAQLYMMQQASAPHQQQPPRNDQVIPELTQSPPPAYKTEENTPVHQATEHR</sequence>
<feature type="compositionally biased region" description="Basic and acidic residues" evidence="1">
    <location>
        <begin position="199"/>
        <end position="213"/>
    </location>
</feature>
<keyword evidence="2" id="KW-0812">Transmembrane</keyword>
<feature type="region of interest" description="Disordered" evidence="1">
    <location>
        <begin position="172"/>
        <end position="213"/>
    </location>
</feature>
<feature type="region of interest" description="Disordered" evidence="1">
    <location>
        <begin position="61"/>
        <end position="114"/>
    </location>
</feature>
<evidence type="ECO:0008006" key="6">
    <source>
        <dbReference type="Google" id="ProtNLM"/>
    </source>
</evidence>
<accession>A0A168Q0U1</accession>
<dbReference type="Proteomes" id="UP000077051">
    <property type="component" value="Unassembled WGS sequence"/>
</dbReference>
<feature type="chain" id="PRO_5007899752" description="Mid2 domain-containing protein" evidence="3">
    <location>
        <begin position="22"/>
        <end position="213"/>
    </location>
</feature>
<gene>
    <name evidence="4" type="ORF">MUCCIDRAFT_154946</name>
</gene>
<keyword evidence="2" id="KW-0472">Membrane</keyword>
<dbReference type="STRING" id="747725.A0A168Q0U1"/>
<feature type="compositionally biased region" description="Low complexity" evidence="1">
    <location>
        <begin position="61"/>
        <end position="103"/>
    </location>
</feature>
<comment type="caution">
    <text evidence="4">The sequence shown here is derived from an EMBL/GenBank/DDBJ whole genome shotgun (WGS) entry which is preliminary data.</text>
</comment>
<organism evidence="4 5">
    <name type="scientific">Mucor lusitanicus CBS 277.49</name>
    <dbReference type="NCBI Taxonomy" id="747725"/>
    <lineage>
        <taxon>Eukaryota</taxon>
        <taxon>Fungi</taxon>
        <taxon>Fungi incertae sedis</taxon>
        <taxon>Mucoromycota</taxon>
        <taxon>Mucoromycotina</taxon>
        <taxon>Mucoromycetes</taxon>
        <taxon>Mucorales</taxon>
        <taxon>Mucorineae</taxon>
        <taxon>Mucoraceae</taxon>
        <taxon>Mucor</taxon>
    </lineage>
</organism>
<protein>
    <recommendedName>
        <fullName evidence="6">Mid2 domain-containing protein</fullName>
    </recommendedName>
</protein>
<keyword evidence="2" id="KW-1133">Transmembrane helix</keyword>
<dbReference type="EMBL" id="AMYB01000001">
    <property type="protein sequence ID" value="OAD08523.1"/>
    <property type="molecule type" value="Genomic_DNA"/>
</dbReference>